<feature type="compositionally biased region" description="Basic and acidic residues" evidence="6">
    <location>
        <begin position="22"/>
        <end position="32"/>
    </location>
</feature>
<sequence>MTLVLATVDNEVSPLLPHSRSQYHDNWSRDSPTENEDDNDDHIENFREDNNELSQDTQVRKRLEQTLLRKVDIRMSILVLIYILNYIDRNNVAAARLRGFEEDLGLSGTQFSSILSSLYVGYIIMQIPSNMLLNWMGKPSLYLSCCMILWGSIMSCLTGVATSYFGALCSRFVLGFFETAFFPGALFLISKWYKRDELSQRTAYLSSGSLIANGTGSLIASGILSALDNALNVAAWRWLFFVEGGLTVVVAIGAMIILPDFPETSSGWLSPAEKALAIRRMQEEHVNTSSSHDDTPLKTQLNGLSSAISDPKVWWLAATQACLTFSLSFNAYMPTIVREVFHGYNPTTVLLLCAPPFFVATAVAITISRHSDKAGERCGHITFTMVIGIIGFTLVCSTTNTAVRYFSLFLMAQSYAGFICFLAWSSSSVSQTPAKRAVALALMNTVGTLGNVLGPYIWPTTWGPTYSQSFVICAIANVLGIVMCWMFRRHLVHLNTAAAKRETLHNEIEGYRYFL</sequence>
<dbReference type="PROSITE" id="PS50850">
    <property type="entry name" value="MFS"/>
    <property type="match status" value="1"/>
</dbReference>
<dbReference type="InterPro" id="IPR011701">
    <property type="entry name" value="MFS"/>
</dbReference>
<dbReference type="InterPro" id="IPR036259">
    <property type="entry name" value="MFS_trans_sf"/>
</dbReference>
<feature type="transmembrane region" description="Helical" evidence="7">
    <location>
        <begin position="344"/>
        <end position="367"/>
    </location>
</feature>
<gene>
    <name evidence="9" type="ORF">BDP27DRAFT_1211733</name>
</gene>
<feature type="transmembrane region" description="Helical" evidence="7">
    <location>
        <begin position="238"/>
        <end position="258"/>
    </location>
</feature>
<organism evidence="9 10">
    <name type="scientific">Rhodocollybia butyracea</name>
    <dbReference type="NCBI Taxonomy" id="206335"/>
    <lineage>
        <taxon>Eukaryota</taxon>
        <taxon>Fungi</taxon>
        <taxon>Dikarya</taxon>
        <taxon>Basidiomycota</taxon>
        <taxon>Agaricomycotina</taxon>
        <taxon>Agaricomycetes</taxon>
        <taxon>Agaricomycetidae</taxon>
        <taxon>Agaricales</taxon>
        <taxon>Marasmiineae</taxon>
        <taxon>Omphalotaceae</taxon>
        <taxon>Rhodocollybia</taxon>
    </lineage>
</organism>
<dbReference type="PANTHER" id="PTHR43791:SF6">
    <property type="entry name" value="TRANSPORTER, PUTATIVE (AFU_ORTHOLOGUE AFUA_1G16690)-RELATED"/>
    <property type="match status" value="1"/>
</dbReference>
<accession>A0A9P5Q8W7</accession>
<feature type="domain" description="Major facilitator superfamily (MFS) profile" evidence="8">
    <location>
        <begin position="74"/>
        <end position="492"/>
    </location>
</feature>
<feature type="transmembrane region" description="Helical" evidence="7">
    <location>
        <begin position="437"/>
        <end position="457"/>
    </location>
</feature>
<feature type="transmembrane region" description="Helical" evidence="7">
    <location>
        <begin position="313"/>
        <end position="332"/>
    </location>
</feature>
<dbReference type="PANTHER" id="PTHR43791">
    <property type="entry name" value="PERMEASE-RELATED"/>
    <property type="match status" value="1"/>
</dbReference>
<evidence type="ECO:0000259" key="8">
    <source>
        <dbReference type="PROSITE" id="PS50850"/>
    </source>
</evidence>
<keyword evidence="2" id="KW-0813">Transport</keyword>
<evidence type="ECO:0000256" key="7">
    <source>
        <dbReference type="SAM" id="Phobius"/>
    </source>
</evidence>
<feature type="region of interest" description="Disordered" evidence="6">
    <location>
        <begin position="15"/>
        <end position="41"/>
    </location>
</feature>
<dbReference type="OrthoDB" id="2985014at2759"/>
<feature type="transmembrane region" description="Helical" evidence="7">
    <location>
        <begin position="172"/>
        <end position="190"/>
    </location>
</feature>
<evidence type="ECO:0000313" key="9">
    <source>
        <dbReference type="EMBL" id="KAF9075880.1"/>
    </source>
</evidence>
<evidence type="ECO:0000256" key="5">
    <source>
        <dbReference type="ARBA" id="ARBA00023136"/>
    </source>
</evidence>
<dbReference type="FunFam" id="1.20.1250.20:FF:000013">
    <property type="entry name" value="MFS general substrate transporter"/>
    <property type="match status" value="1"/>
</dbReference>
<reference evidence="9" key="1">
    <citation type="submission" date="2020-11" db="EMBL/GenBank/DDBJ databases">
        <authorList>
            <consortium name="DOE Joint Genome Institute"/>
            <person name="Ahrendt S."/>
            <person name="Riley R."/>
            <person name="Andreopoulos W."/>
            <person name="Labutti K."/>
            <person name="Pangilinan J."/>
            <person name="Ruiz-Duenas F.J."/>
            <person name="Barrasa J.M."/>
            <person name="Sanchez-Garcia M."/>
            <person name="Camarero S."/>
            <person name="Miyauchi S."/>
            <person name="Serrano A."/>
            <person name="Linde D."/>
            <person name="Babiker R."/>
            <person name="Drula E."/>
            <person name="Ayuso-Fernandez I."/>
            <person name="Pacheco R."/>
            <person name="Padilla G."/>
            <person name="Ferreira P."/>
            <person name="Barriuso J."/>
            <person name="Kellner H."/>
            <person name="Castanera R."/>
            <person name="Alfaro M."/>
            <person name="Ramirez L."/>
            <person name="Pisabarro A.G."/>
            <person name="Kuo A."/>
            <person name="Tritt A."/>
            <person name="Lipzen A."/>
            <person name="He G."/>
            <person name="Yan M."/>
            <person name="Ng V."/>
            <person name="Cullen D."/>
            <person name="Martin F."/>
            <person name="Rosso M.-N."/>
            <person name="Henrissat B."/>
            <person name="Hibbett D."/>
            <person name="Martinez A.T."/>
            <person name="Grigoriev I.V."/>
        </authorList>
    </citation>
    <scope>NUCLEOTIDE SEQUENCE</scope>
    <source>
        <strain evidence="9">AH 40177</strain>
    </source>
</reference>
<evidence type="ECO:0000256" key="6">
    <source>
        <dbReference type="SAM" id="MobiDB-lite"/>
    </source>
</evidence>
<keyword evidence="3 7" id="KW-0812">Transmembrane</keyword>
<keyword evidence="4 7" id="KW-1133">Transmembrane helix</keyword>
<dbReference type="AlphaFoldDB" id="A0A9P5Q8W7"/>
<dbReference type="Gene3D" id="1.20.1250.20">
    <property type="entry name" value="MFS general substrate transporter like domains"/>
    <property type="match status" value="2"/>
</dbReference>
<comment type="caution">
    <text evidence="9">The sequence shown here is derived from an EMBL/GenBank/DDBJ whole genome shotgun (WGS) entry which is preliminary data.</text>
</comment>
<feature type="transmembrane region" description="Helical" evidence="7">
    <location>
        <begin position="406"/>
        <end position="425"/>
    </location>
</feature>
<dbReference type="InterPro" id="IPR020846">
    <property type="entry name" value="MFS_dom"/>
</dbReference>
<evidence type="ECO:0000256" key="4">
    <source>
        <dbReference type="ARBA" id="ARBA00022989"/>
    </source>
</evidence>
<protein>
    <submittedName>
        <fullName evidence="9">Major facilitator superfamily domain-containing protein</fullName>
    </submittedName>
</protein>
<evidence type="ECO:0000256" key="1">
    <source>
        <dbReference type="ARBA" id="ARBA00004141"/>
    </source>
</evidence>
<keyword evidence="5 7" id="KW-0472">Membrane</keyword>
<feature type="transmembrane region" description="Helical" evidence="7">
    <location>
        <begin position="202"/>
        <end position="226"/>
    </location>
</feature>
<feature type="transmembrane region" description="Helical" evidence="7">
    <location>
        <begin position="469"/>
        <end position="487"/>
    </location>
</feature>
<dbReference type="GO" id="GO:0016020">
    <property type="term" value="C:membrane"/>
    <property type="evidence" value="ECO:0007669"/>
    <property type="project" value="UniProtKB-SubCell"/>
</dbReference>
<dbReference type="GO" id="GO:0022857">
    <property type="term" value="F:transmembrane transporter activity"/>
    <property type="evidence" value="ECO:0007669"/>
    <property type="project" value="InterPro"/>
</dbReference>
<proteinExistence type="predicted"/>
<evidence type="ECO:0000313" key="10">
    <source>
        <dbReference type="Proteomes" id="UP000772434"/>
    </source>
</evidence>
<dbReference type="Pfam" id="PF07690">
    <property type="entry name" value="MFS_1"/>
    <property type="match status" value="1"/>
</dbReference>
<dbReference type="SUPFAM" id="SSF103473">
    <property type="entry name" value="MFS general substrate transporter"/>
    <property type="match status" value="1"/>
</dbReference>
<dbReference type="Proteomes" id="UP000772434">
    <property type="component" value="Unassembled WGS sequence"/>
</dbReference>
<comment type="subcellular location">
    <subcellularLocation>
        <location evidence="1">Membrane</location>
        <topology evidence="1">Multi-pass membrane protein</topology>
    </subcellularLocation>
</comment>
<evidence type="ECO:0000256" key="3">
    <source>
        <dbReference type="ARBA" id="ARBA00022692"/>
    </source>
</evidence>
<dbReference type="EMBL" id="JADNRY010000008">
    <property type="protein sequence ID" value="KAF9075880.1"/>
    <property type="molecule type" value="Genomic_DNA"/>
</dbReference>
<feature type="transmembrane region" description="Helical" evidence="7">
    <location>
        <begin position="379"/>
        <end position="400"/>
    </location>
</feature>
<dbReference type="FunFam" id="1.20.1250.20:FF:000057">
    <property type="entry name" value="MFS general substrate transporter"/>
    <property type="match status" value="1"/>
</dbReference>
<evidence type="ECO:0000256" key="2">
    <source>
        <dbReference type="ARBA" id="ARBA00022448"/>
    </source>
</evidence>
<feature type="transmembrane region" description="Helical" evidence="7">
    <location>
        <begin position="141"/>
        <end position="166"/>
    </location>
</feature>
<keyword evidence="10" id="KW-1185">Reference proteome</keyword>
<name>A0A9P5Q8W7_9AGAR</name>